<evidence type="ECO:0000313" key="1">
    <source>
        <dbReference type="EMBL" id="HIZ36598.1"/>
    </source>
</evidence>
<dbReference type="Pfam" id="PF13692">
    <property type="entry name" value="Glyco_trans_1_4"/>
    <property type="match status" value="1"/>
</dbReference>
<dbReference type="SUPFAM" id="SSF53756">
    <property type="entry name" value="UDP-Glycosyltransferase/glycogen phosphorylase"/>
    <property type="match status" value="1"/>
</dbReference>
<name>A0A9D2EF14_9MICO</name>
<comment type="caution">
    <text evidence="1">The sequence shown here is derived from an EMBL/GenBank/DDBJ whole genome shotgun (WGS) entry which is preliminary data.</text>
</comment>
<proteinExistence type="predicted"/>
<dbReference type="PANTHER" id="PTHR12526">
    <property type="entry name" value="GLYCOSYLTRANSFERASE"/>
    <property type="match status" value="1"/>
</dbReference>
<dbReference type="Gene3D" id="3.40.50.2000">
    <property type="entry name" value="Glycogen Phosphorylase B"/>
    <property type="match status" value="2"/>
</dbReference>
<keyword evidence="1" id="KW-0328">Glycosyltransferase</keyword>
<dbReference type="AlphaFoldDB" id="A0A9D2EF14"/>
<dbReference type="Proteomes" id="UP000824037">
    <property type="component" value="Unassembled WGS sequence"/>
</dbReference>
<keyword evidence="1" id="KW-0808">Transferase</keyword>
<feature type="non-terminal residue" evidence="1">
    <location>
        <position position="356"/>
    </location>
</feature>
<gene>
    <name evidence="1" type="ORF">H9815_12535</name>
</gene>
<dbReference type="EMBL" id="DXBY01000214">
    <property type="protein sequence ID" value="HIZ36598.1"/>
    <property type="molecule type" value="Genomic_DNA"/>
</dbReference>
<organism evidence="1 2">
    <name type="scientific">Candidatus Ruania gallistercoris</name>
    <dbReference type="NCBI Taxonomy" id="2838746"/>
    <lineage>
        <taxon>Bacteria</taxon>
        <taxon>Bacillati</taxon>
        <taxon>Actinomycetota</taxon>
        <taxon>Actinomycetes</taxon>
        <taxon>Micrococcales</taxon>
        <taxon>Ruaniaceae</taxon>
        <taxon>Ruania</taxon>
    </lineage>
</organism>
<protein>
    <submittedName>
        <fullName evidence="1">Glycosyltransferase</fullName>
        <ecNumber evidence="1">2.4.-.-</ecNumber>
    </submittedName>
</protein>
<dbReference type="EC" id="2.4.-.-" evidence="1"/>
<reference evidence="1" key="2">
    <citation type="submission" date="2021-04" db="EMBL/GenBank/DDBJ databases">
        <authorList>
            <person name="Gilroy R."/>
        </authorList>
    </citation>
    <scope>NUCLEOTIDE SEQUENCE</scope>
    <source>
        <strain evidence="1">ChiGjej4B4-7305</strain>
    </source>
</reference>
<dbReference type="GO" id="GO:0016757">
    <property type="term" value="F:glycosyltransferase activity"/>
    <property type="evidence" value="ECO:0007669"/>
    <property type="project" value="UniProtKB-KW"/>
</dbReference>
<evidence type="ECO:0000313" key="2">
    <source>
        <dbReference type="Proteomes" id="UP000824037"/>
    </source>
</evidence>
<accession>A0A9D2EF14</accession>
<reference evidence="1" key="1">
    <citation type="journal article" date="2021" name="PeerJ">
        <title>Extensive microbial diversity within the chicken gut microbiome revealed by metagenomics and culture.</title>
        <authorList>
            <person name="Gilroy R."/>
            <person name="Ravi A."/>
            <person name="Getino M."/>
            <person name="Pursley I."/>
            <person name="Horton D.L."/>
            <person name="Alikhan N.F."/>
            <person name="Baker D."/>
            <person name="Gharbi K."/>
            <person name="Hall N."/>
            <person name="Watson M."/>
            <person name="Adriaenssens E.M."/>
            <person name="Foster-Nyarko E."/>
            <person name="Jarju S."/>
            <person name="Secka A."/>
            <person name="Antonio M."/>
            <person name="Oren A."/>
            <person name="Chaudhuri R.R."/>
            <person name="La Ragione R."/>
            <person name="Hildebrand F."/>
            <person name="Pallen M.J."/>
        </authorList>
    </citation>
    <scope>NUCLEOTIDE SEQUENCE</scope>
    <source>
        <strain evidence="1">ChiGjej4B4-7305</strain>
    </source>
</reference>
<sequence length="356" mass="38625">MTSRLRVLVVTIVHDPEDARIRYRQIPALLAAGHQVLYAAPFSAFGRTAPGGVRGLDLPRASGRRRLGAVRAARRVIATVGRSADVVLLHDPDLLLAVAGLGDRVAPIVWDVHEDTAMALSMRSWVPAALRRPLAWAVRAAERLAERRFHLLLAEHSYQDRFRRPHPVVPNSVLVPTQRPQPPGPQRVVYLGKISRARGGEEMIALARAVPELTFQLIGPAEAPLQAELREAHRAGDLEWFDFLPNSEALAKLPGALAGLALLHEEPNYARSLPTKLVEYLAHGVPVVTTPNQTAAELVEHSGGGAVVPFGDVPVAAAALRRLAADEGYRTAQAASGYDYVAEHVNWRHDGPAFVG</sequence>